<evidence type="ECO:0000259" key="4">
    <source>
        <dbReference type="Pfam" id="PF20147"/>
    </source>
</evidence>
<dbReference type="GO" id="GO:0005576">
    <property type="term" value="C:extracellular region"/>
    <property type="evidence" value="ECO:0007669"/>
    <property type="project" value="UniProtKB-SubCell"/>
</dbReference>
<dbReference type="EMBL" id="CAJVPV010005271">
    <property type="protein sequence ID" value="CAG8588187.1"/>
    <property type="molecule type" value="Genomic_DNA"/>
</dbReference>
<evidence type="ECO:0000313" key="5">
    <source>
        <dbReference type="EMBL" id="CAG8588187.1"/>
    </source>
</evidence>
<keyword evidence="3" id="KW-0964">Secreted</keyword>
<reference evidence="5" key="1">
    <citation type="submission" date="2021-06" db="EMBL/GenBank/DDBJ databases">
        <authorList>
            <person name="Kallberg Y."/>
            <person name="Tangrot J."/>
            <person name="Rosling A."/>
        </authorList>
    </citation>
    <scope>NUCLEOTIDE SEQUENCE</scope>
    <source>
        <strain evidence="5">CL551</strain>
    </source>
</reference>
<evidence type="ECO:0000256" key="2">
    <source>
        <dbReference type="ARBA" id="ARBA00004613"/>
    </source>
</evidence>
<evidence type="ECO:0000256" key="3">
    <source>
        <dbReference type="ARBA" id="ARBA00022525"/>
    </source>
</evidence>
<evidence type="ECO:0000256" key="1">
    <source>
        <dbReference type="ARBA" id="ARBA00004340"/>
    </source>
</evidence>
<name>A0A9N9C424_9GLOM</name>
<sequence>PRDPETYAFGIKYDKNTTVDEFKDAILIKKKNAFANIDFPDLTLYQVDIDLNTQNPQRTALGN</sequence>
<dbReference type="GO" id="GO:0043657">
    <property type="term" value="C:host cell"/>
    <property type="evidence" value="ECO:0007669"/>
    <property type="project" value="UniProtKB-SubCell"/>
</dbReference>
<dbReference type="InterPro" id="IPR045379">
    <property type="entry name" value="Crinkler_N"/>
</dbReference>
<organism evidence="5 6">
    <name type="scientific">Acaulospora morrowiae</name>
    <dbReference type="NCBI Taxonomy" id="94023"/>
    <lineage>
        <taxon>Eukaryota</taxon>
        <taxon>Fungi</taxon>
        <taxon>Fungi incertae sedis</taxon>
        <taxon>Mucoromycota</taxon>
        <taxon>Glomeromycotina</taxon>
        <taxon>Glomeromycetes</taxon>
        <taxon>Diversisporales</taxon>
        <taxon>Acaulosporaceae</taxon>
        <taxon>Acaulospora</taxon>
    </lineage>
</organism>
<dbReference type="Pfam" id="PF20147">
    <property type="entry name" value="Crinkler"/>
    <property type="match status" value="1"/>
</dbReference>
<dbReference type="AlphaFoldDB" id="A0A9N9C424"/>
<feature type="domain" description="Crinkler effector protein N-terminal" evidence="4">
    <location>
        <begin position="5"/>
        <end position="55"/>
    </location>
</feature>
<gene>
    <name evidence="5" type="ORF">AMORRO_LOCUS7224</name>
</gene>
<proteinExistence type="predicted"/>
<feature type="non-terminal residue" evidence="5">
    <location>
        <position position="1"/>
    </location>
</feature>
<dbReference type="OrthoDB" id="2673191at2759"/>
<dbReference type="Proteomes" id="UP000789342">
    <property type="component" value="Unassembled WGS sequence"/>
</dbReference>
<comment type="caution">
    <text evidence="5">The sequence shown here is derived from an EMBL/GenBank/DDBJ whole genome shotgun (WGS) entry which is preliminary data.</text>
</comment>
<evidence type="ECO:0000313" key="6">
    <source>
        <dbReference type="Proteomes" id="UP000789342"/>
    </source>
</evidence>
<comment type="subcellular location">
    <subcellularLocation>
        <location evidence="1">Host cell</location>
    </subcellularLocation>
    <subcellularLocation>
        <location evidence="2">Secreted</location>
    </subcellularLocation>
</comment>
<keyword evidence="6" id="KW-1185">Reference proteome</keyword>
<accession>A0A9N9C424</accession>
<protein>
    <submittedName>
        <fullName evidence="5">8526_t:CDS:1</fullName>
    </submittedName>
</protein>